<dbReference type="PROSITE" id="PS50893">
    <property type="entry name" value="ABC_TRANSPORTER_2"/>
    <property type="match status" value="1"/>
</dbReference>
<dbReference type="GO" id="GO:0005524">
    <property type="term" value="F:ATP binding"/>
    <property type="evidence" value="ECO:0007669"/>
    <property type="project" value="UniProtKB-KW"/>
</dbReference>
<keyword evidence="2" id="KW-0547">Nucleotide-binding</keyword>
<keyword evidence="1" id="KW-0813">Transport</keyword>
<name>A0ABQ5ZUC5_9GAMM</name>
<protein>
    <submittedName>
        <fullName evidence="5">ABC transporter ATP-binding protein</fullName>
    </submittedName>
</protein>
<evidence type="ECO:0000259" key="4">
    <source>
        <dbReference type="PROSITE" id="PS50893"/>
    </source>
</evidence>
<evidence type="ECO:0000256" key="3">
    <source>
        <dbReference type="ARBA" id="ARBA00022840"/>
    </source>
</evidence>
<dbReference type="InterPro" id="IPR050153">
    <property type="entry name" value="Metal_Ion_Import_ABC"/>
</dbReference>
<proteinExistence type="predicted"/>
<dbReference type="PANTHER" id="PTHR42734:SF7">
    <property type="entry name" value="ATP-BINDING COMPONENT OF ABC TRANSPORTER-RELATED"/>
    <property type="match status" value="1"/>
</dbReference>
<dbReference type="SUPFAM" id="SSF52540">
    <property type="entry name" value="P-loop containing nucleoside triphosphate hydrolases"/>
    <property type="match status" value="1"/>
</dbReference>
<sequence length="221" mass="24484">MGPAIELKDASLTLNGVELLPKINAYFNPGQLHAITGANGSGKSSLIKIILGLAAHQGQVERHWQGADQSAQAQQIAYVPQQTAFEASLPISVKEFLLASLTRRPFFAWQKKADLNQVHALLQRVGMQDKGHLRLGELSGGERQRLLFAQALERNALFWCLDEPMTGLDQQAQELINKEIMGLREQGATLLVIHHDPDWVAQYADQVWCVDNGLYIQGDQP</sequence>
<dbReference type="PROSITE" id="PS00211">
    <property type="entry name" value="ABC_TRANSPORTER_1"/>
    <property type="match status" value="1"/>
</dbReference>
<evidence type="ECO:0000256" key="1">
    <source>
        <dbReference type="ARBA" id="ARBA00022448"/>
    </source>
</evidence>
<keyword evidence="3 5" id="KW-0067">ATP-binding</keyword>
<evidence type="ECO:0000313" key="5">
    <source>
        <dbReference type="EMBL" id="GLR63604.1"/>
    </source>
</evidence>
<feature type="domain" description="ABC transporter" evidence="4">
    <location>
        <begin position="5"/>
        <end position="221"/>
    </location>
</feature>
<keyword evidence="6" id="KW-1185">Reference proteome</keyword>
<dbReference type="InterPro" id="IPR027417">
    <property type="entry name" value="P-loop_NTPase"/>
</dbReference>
<dbReference type="Proteomes" id="UP001156682">
    <property type="component" value="Unassembled WGS sequence"/>
</dbReference>
<dbReference type="InterPro" id="IPR003593">
    <property type="entry name" value="AAA+_ATPase"/>
</dbReference>
<dbReference type="RefSeq" id="WP_051610073.1">
    <property type="nucleotide sequence ID" value="NZ_BSOR01000016.1"/>
</dbReference>
<gene>
    <name evidence="5" type="ORF">GCM10007878_10390</name>
</gene>
<dbReference type="InterPro" id="IPR003439">
    <property type="entry name" value="ABC_transporter-like_ATP-bd"/>
</dbReference>
<dbReference type="Pfam" id="PF00005">
    <property type="entry name" value="ABC_tran"/>
    <property type="match status" value="1"/>
</dbReference>
<organism evidence="5 6">
    <name type="scientific">Marinospirillum insulare</name>
    <dbReference type="NCBI Taxonomy" id="217169"/>
    <lineage>
        <taxon>Bacteria</taxon>
        <taxon>Pseudomonadati</taxon>
        <taxon>Pseudomonadota</taxon>
        <taxon>Gammaproteobacteria</taxon>
        <taxon>Oceanospirillales</taxon>
        <taxon>Oceanospirillaceae</taxon>
        <taxon>Marinospirillum</taxon>
    </lineage>
</organism>
<evidence type="ECO:0000313" key="6">
    <source>
        <dbReference type="Proteomes" id="UP001156682"/>
    </source>
</evidence>
<comment type="caution">
    <text evidence="5">The sequence shown here is derived from an EMBL/GenBank/DDBJ whole genome shotgun (WGS) entry which is preliminary data.</text>
</comment>
<reference evidence="6" key="1">
    <citation type="journal article" date="2019" name="Int. J. Syst. Evol. Microbiol.">
        <title>The Global Catalogue of Microorganisms (GCM) 10K type strain sequencing project: providing services to taxonomists for standard genome sequencing and annotation.</title>
        <authorList>
            <consortium name="The Broad Institute Genomics Platform"/>
            <consortium name="The Broad Institute Genome Sequencing Center for Infectious Disease"/>
            <person name="Wu L."/>
            <person name="Ma J."/>
        </authorList>
    </citation>
    <scope>NUCLEOTIDE SEQUENCE [LARGE SCALE GENOMIC DNA]</scope>
    <source>
        <strain evidence="6">NBRC 100033</strain>
    </source>
</reference>
<dbReference type="EMBL" id="BSOR01000016">
    <property type="protein sequence ID" value="GLR63604.1"/>
    <property type="molecule type" value="Genomic_DNA"/>
</dbReference>
<accession>A0ABQ5ZUC5</accession>
<dbReference type="InterPro" id="IPR017871">
    <property type="entry name" value="ABC_transporter-like_CS"/>
</dbReference>
<dbReference type="PANTHER" id="PTHR42734">
    <property type="entry name" value="METAL TRANSPORT SYSTEM ATP-BINDING PROTEIN TM_0124-RELATED"/>
    <property type="match status" value="1"/>
</dbReference>
<dbReference type="Gene3D" id="3.40.50.300">
    <property type="entry name" value="P-loop containing nucleotide triphosphate hydrolases"/>
    <property type="match status" value="1"/>
</dbReference>
<dbReference type="SMART" id="SM00382">
    <property type="entry name" value="AAA"/>
    <property type="match status" value="1"/>
</dbReference>
<evidence type="ECO:0000256" key="2">
    <source>
        <dbReference type="ARBA" id="ARBA00022741"/>
    </source>
</evidence>